<dbReference type="OrthoDB" id="2126698at2759"/>
<feature type="transmembrane region" description="Helical" evidence="7">
    <location>
        <begin position="45"/>
        <end position="63"/>
    </location>
</feature>
<feature type="transmembrane region" description="Helical" evidence="7">
    <location>
        <begin position="324"/>
        <end position="348"/>
    </location>
</feature>
<dbReference type="PANTHER" id="PTHR11206">
    <property type="entry name" value="MULTIDRUG RESISTANCE PROTEIN"/>
    <property type="match status" value="1"/>
</dbReference>
<dbReference type="InterPro" id="IPR002528">
    <property type="entry name" value="MATE_fam"/>
</dbReference>
<dbReference type="NCBIfam" id="TIGR00797">
    <property type="entry name" value="matE"/>
    <property type="match status" value="1"/>
</dbReference>
<feature type="transmembrane region" description="Helical" evidence="7">
    <location>
        <begin position="354"/>
        <end position="373"/>
    </location>
</feature>
<evidence type="ECO:0000256" key="7">
    <source>
        <dbReference type="SAM" id="Phobius"/>
    </source>
</evidence>
<dbReference type="Proteomes" id="UP000075714">
    <property type="component" value="Unassembled WGS sequence"/>
</dbReference>
<protein>
    <recommendedName>
        <fullName evidence="10">Protein DETOXIFICATION</fullName>
    </recommendedName>
</protein>
<dbReference type="AlphaFoldDB" id="A0A150GYV4"/>
<accession>A0A150GYV4</accession>
<evidence type="ECO:0000313" key="8">
    <source>
        <dbReference type="EMBL" id="KXZ54974.1"/>
    </source>
</evidence>
<dbReference type="Pfam" id="PF01554">
    <property type="entry name" value="MatE"/>
    <property type="match status" value="2"/>
</dbReference>
<feature type="transmembrane region" description="Helical" evidence="7">
    <location>
        <begin position="143"/>
        <end position="163"/>
    </location>
</feature>
<evidence type="ECO:0000256" key="4">
    <source>
        <dbReference type="ARBA" id="ARBA00022989"/>
    </source>
</evidence>
<evidence type="ECO:0000256" key="2">
    <source>
        <dbReference type="ARBA" id="ARBA00010199"/>
    </source>
</evidence>
<sequence>MLGSTLFNLTGLSWVVGLTGGMDTLCGQVYGAGMYGAVGVLFQRAVLVCLIMGLPSYVLWWQAERLLVLLGQHRTVSRLAASYVQRAAPCLALSTIKFCCRSYFTSQGVVLPVTLMTFAVTMLSPFYNYLLITRLRLGLPGAAWAYVACEATSVALLAAAMAGHTRWVQRPGRKTWTGWDRAAWRGWWPYLQVALPSTAMSCLDWWVLEVAAMGLCFNAFTLAYYTVVGFGDAASTRVAHMLGAGRGRDARTSAAVCLASGLAVCAAVCGGLLAAGPAAVRVFTASRAVRASVRSSLPCVAVAVVGYSANTVLAGVLRGAGRQGVGLAVNLVTLWVVGLPVAAGLALGAGWGNLGLWAGIGLMNVLQGGAMGFKVRRFNWAREVVRSRSVLSLHASTFGGDGEGGGGGGGSGWGGRQGSGGLPGDGAGPLL</sequence>
<evidence type="ECO:0000256" key="1">
    <source>
        <dbReference type="ARBA" id="ARBA00004141"/>
    </source>
</evidence>
<keyword evidence="5 7" id="KW-0472">Membrane</keyword>
<reference evidence="9" key="1">
    <citation type="journal article" date="2016" name="Nat. Commun.">
        <title>The Gonium pectorale genome demonstrates co-option of cell cycle regulation during the evolution of multicellularity.</title>
        <authorList>
            <person name="Hanschen E.R."/>
            <person name="Marriage T.N."/>
            <person name="Ferris P.J."/>
            <person name="Hamaji T."/>
            <person name="Toyoda A."/>
            <person name="Fujiyama A."/>
            <person name="Neme R."/>
            <person name="Noguchi H."/>
            <person name="Minakuchi Y."/>
            <person name="Suzuki M."/>
            <person name="Kawai-Toyooka H."/>
            <person name="Smith D.R."/>
            <person name="Sparks H."/>
            <person name="Anderson J."/>
            <person name="Bakaric R."/>
            <person name="Luria V."/>
            <person name="Karger A."/>
            <person name="Kirschner M.W."/>
            <person name="Durand P.M."/>
            <person name="Michod R.E."/>
            <person name="Nozaki H."/>
            <person name="Olson B.J."/>
        </authorList>
    </citation>
    <scope>NUCLEOTIDE SEQUENCE [LARGE SCALE GENOMIC DNA]</scope>
    <source>
        <strain evidence="9">NIES-2863</strain>
    </source>
</reference>
<dbReference type="CDD" id="cd13132">
    <property type="entry name" value="MATE_eukaryotic"/>
    <property type="match status" value="1"/>
</dbReference>
<gene>
    <name evidence="8" type="ORF">GPECTOR_3g140</name>
</gene>
<evidence type="ECO:0000256" key="5">
    <source>
        <dbReference type="ARBA" id="ARBA00023136"/>
    </source>
</evidence>
<feature type="transmembrane region" description="Helical" evidence="7">
    <location>
        <begin position="252"/>
        <end position="275"/>
    </location>
</feature>
<feature type="transmembrane region" description="Helical" evidence="7">
    <location>
        <begin position="109"/>
        <end position="131"/>
    </location>
</feature>
<evidence type="ECO:0000313" key="9">
    <source>
        <dbReference type="Proteomes" id="UP000075714"/>
    </source>
</evidence>
<dbReference type="EMBL" id="LSYV01000004">
    <property type="protein sequence ID" value="KXZ54974.1"/>
    <property type="molecule type" value="Genomic_DNA"/>
</dbReference>
<dbReference type="InterPro" id="IPR045069">
    <property type="entry name" value="MATE_euk"/>
</dbReference>
<organism evidence="8 9">
    <name type="scientific">Gonium pectorale</name>
    <name type="common">Green alga</name>
    <dbReference type="NCBI Taxonomy" id="33097"/>
    <lineage>
        <taxon>Eukaryota</taxon>
        <taxon>Viridiplantae</taxon>
        <taxon>Chlorophyta</taxon>
        <taxon>core chlorophytes</taxon>
        <taxon>Chlorophyceae</taxon>
        <taxon>CS clade</taxon>
        <taxon>Chlamydomonadales</taxon>
        <taxon>Volvocaceae</taxon>
        <taxon>Gonium</taxon>
    </lineage>
</organism>
<evidence type="ECO:0000256" key="3">
    <source>
        <dbReference type="ARBA" id="ARBA00022692"/>
    </source>
</evidence>
<evidence type="ECO:0008006" key="10">
    <source>
        <dbReference type="Google" id="ProtNLM"/>
    </source>
</evidence>
<feature type="transmembrane region" description="Helical" evidence="7">
    <location>
        <begin position="205"/>
        <end position="231"/>
    </location>
</feature>
<dbReference type="GO" id="GO:1990961">
    <property type="term" value="P:xenobiotic detoxification by transmembrane export across the plasma membrane"/>
    <property type="evidence" value="ECO:0007669"/>
    <property type="project" value="InterPro"/>
</dbReference>
<keyword evidence="3 7" id="KW-0812">Transmembrane</keyword>
<dbReference type="GO" id="GO:0042910">
    <property type="term" value="F:xenobiotic transmembrane transporter activity"/>
    <property type="evidence" value="ECO:0007669"/>
    <property type="project" value="InterPro"/>
</dbReference>
<comment type="similarity">
    <text evidence="2">Belongs to the multi antimicrobial extrusion (MATE) (TC 2.A.66.1) family.</text>
</comment>
<dbReference type="STRING" id="33097.A0A150GYV4"/>
<feature type="region of interest" description="Disordered" evidence="6">
    <location>
        <begin position="401"/>
        <end position="431"/>
    </location>
</feature>
<comment type="subcellular location">
    <subcellularLocation>
        <location evidence="1">Membrane</location>
        <topology evidence="1">Multi-pass membrane protein</topology>
    </subcellularLocation>
</comment>
<comment type="caution">
    <text evidence="8">The sequence shown here is derived from an EMBL/GenBank/DDBJ whole genome shotgun (WGS) entry which is preliminary data.</text>
</comment>
<keyword evidence="4 7" id="KW-1133">Transmembrane helix</keyword>
<name>A0A150GYV4_GONPE</name>
<dbReference type="GO" id="GO:0016020">
    <property type="term" value="C:membrane"/>
    <property type="evidence" value="ECO:0007669"/>
    <property type="project" value="UniProtKB-SubCell"/>
</dbReference>
<evidence type="ECO:0000256" key="6">
    <source>
        <dbReference type="SAM" id="MobiDB-lite"/>
    </source>
</evidence>
<feature type="transmembrane region" description="Helical" evidence="7">
    <location>
        <begin position="295"/>
        <end position="317"/>
    </location>
</feature>
<keyword evidence="9" id="KW-1185">Reference proteome</keyword>
<dbReference type="GO" id="GO:0015297">
    <property type="term" value="F:antiporter activity"/>
    <property type="evidence" value="ECO:0007669"/>
    <property type="project" value="InterPro"/>
</dbReference>
<feature type="transmembrane region" description="Helical" evidence="7">
    <location>
        <begin position="12"/>
        <end position="33"/>
    </location>
</feature>
<proteinExistence type="inferred from homology"/>